<gene>
    <name evidence="2" type="ORF">AArcMg_2351</name>
</gene>
<reference evidence="3" key="1">
    <citation type="submission" date="2018-02" db="EMBL/GenBank/DDBJ databases">
        <title>Phenotypic and genomic properties of facultatively anaerobic sulfur-reducing natronoarchaea from hypersaline soda lakes.</title>
        <authorList>
            <person name="Sorokin D.Y."/>
            <person name="Kublanov I.V."/>
            <person name="Roman P."/>
            <person name="Sinninghe Damste J.S."/>
            <person name="Golyshin P.N."/>
            <person name="Rojo D."/>
            <person name="Ciordia S."/>
            <person name="Mena M.D.C."/>
            <person name="Ferrer M."/>
            <person name="Messina E."/>
            <person name="Smedile F."/>
            <person name="La Spada G."/>
            <person name="La Cono V."/>
            <person name="Yakimov M.M."/>
        </authorList>
    </citation>
    <scope>NUCLEOTIDE SEQUENCE [LARGE SCALE GENOMIC DNA]</scope>
    <source>
        <strain evidence="3">AArc-Mg</strain>
    </source>
</reference>
<feature type="region of interest" description="Disordered" evidence="1">
    <location>
        <begin position="1"/>
        <end position="24"/>
    </location>
</feature>
<organism evidence="2 3">
    <name type="scientific">Natrarchaeobaculum sulfurireducens</name>
    <dbReference type="NCBI Taxonomy" id="2044521"/>
    <lineage>
        <taxon>Archaea</taxon>
        <taxon>Methanobacteriati</taxon>
        <taxon>Methanobacteriota</taxon>
        <taxon>Stenosarchaea group</taxon>
        <taxon>Halobacteria</taxon>
        <taxon>Halobacteriales</taxon>
        <taxon>Natrialbaceae</taxon>
        <taxon>Natrarchaeobaculum</taxon>
    </lineage>
</organism>
<proteinExistence type="predicted"/>
<dbReference type="EMBL" id="CP027033">
    <property type="protein sequence ID" value="AXR82345.1"/>
    <property type="molecule type" value="Genomic_DNA"/>
</dbReference>
<dbReference type="Proteomes" id="UP000258613">
    <property type="component" value="Chromosome"/>
</dbReference>
<evidence type="ECO:0000256" key="1">
    <source>
        <dbReference type="SAM" id="MobiDB-lite"/>
    </source>
</evidence>
<evidence type="ECO:0000313" key="2">
    <source>
        <dbReference type="EMBL" id="AXR82345.1"/>
    </source>
</evidence>
<sequence length="62" mass="6807">MYDDNSRGLESPDRPVASTVTSQRLVTDGGTTWAAPASIQRDGFEKAVHFGRIADALEEEKR</sequence>
<evidence type="ECO:0000313" key="3">
    <source>
        <dbReference type="Proteomes" id="UP000258613"/>
    </source>
</evidence>
<name>A0A346PS50_9EURY</name>
<dbReference type="KEGG" id="nag:AArcMg_2351"/>
<dbReference type="AlphaFoldDB" id="A0A346PS50"/>
<keyword evidence="3" id="KW-1185">Reference proteome</keyword>
<feature type="compositionally biased region" description="Basic and acidic residues" evidence="1">
    <location>
        <begin position="1"/>
        <end position="13"/>
    </location>
</feature>
<accession>A0A346PS50</accession>
<protein>
    <submittedName>
        <fullName evidence="2">Uncharacterized protein</fullName>
    </submittedName>
</protein>